<feature type="region of interest" description="Disordered" evidence="1">
    <location>
        <begin position="1"/>
        <end position="72"/>
    </location>
</feature>
<proteinExistence type="predicted"/>
<keyword evidence="3" id="KW-1185">Reference proteome</keyword>
<sequence length="153" mass="16223">MPRVASLGCGPPYPVPPRPTAATSTRPAAPSRALVGSTPCLHLRGRSAQHEPQPPRPQRSSRPAALQDSERPSGCSFALRVFLTLPDSGGALTDVGPGPLDTCRGPGRRSSWTCVCSRRHLSHAPFLGHLKAPPILLRPSLREAHTTPPGRLS</sequence>
<dbReference type="Proteomes" id="UP001066276">
    <property type="component" value="Chromosome 9"/>
</dbReference>
<reference evidence="2" key="1">
    <citation type="journal article" date="2022" name="bioRxiv">
        <title>Sequencing and chromosome-scale assembly of the giantPleurodeles waltlgenome.</title>
        <authorList>
            <person name="Brown T."/>
            <person name="Elewa A."/>
            <person name="Iarovenko S."/>
            <person name="Subramanian E."/>
            <person name="Araus A.J."/>
            <person name="Petzold A."/>
            <person name="Susuki M."/>
            <person name="Suzuki K.-i.T."/>
            <person name="Hayashi T."/>
            <person name="Toyoda A."/>
            <person name="Oliveira C."/>
            <person name="Osipova E."/>
            <person name="Leigh N.D."/>
            <person name="Simon A."/>
            <person name="Yun M.H."/>
        </authorList>
    </citation>
    <scope>NUCLEOTIDE SEQUENCE</scope>
    <source>
        <strain evidence="2">20211129_DDA</strain>
        <tissue evidence="2">Liver</tissue>
    </source>
</reference>
<comment type="caution">
    <text evidence="2">The sequence shown here is derived from an EMBL/GenBank/DDBJ whole genome shotgun (WGS) entry which is preliminary data.</text>
</comment>
<gene>
    <name evidence="2" type="ORF">NDU88_006411</name>
</gene>
<evidence type="ECO:0000256" key="1">
    <source>
        <dbReference type="SAM" id="MobiDB-lite"/>
    </source>
</evidence>
<name>A0AAV7N0V4_PLEWA</name>
<protein>
    <submittedName>
        <fullName evidence="2">Uncharacterized protein</fullName>
    </submittedName>
</protein>
<dbReference type="EMBL" id="JANPWB010000013">
    <property type="protein sequence ID" value="KAJ1109042.1"/>
    <property type="molecule type" value="Genomic_DNA"/>
</dbReference>
<evidence type="ECO:0000313" key="3">
    <source>
        <dbReference type="Proteomes" id="UP001066276"/>
    </source>
</evidence>
<dbReference type="AlphaFoldDB" id="A0AAV7N0V4"/>
<accession>A0AAV7N0V4</accession>
<feature type="compositionally biased region" description="Low complexity" evidence="1">
    <location>
        <begin position="20"/>
        <end position="33"/>
    </location>
</feature>
<evidence type="ECO:0000313" key="2">
    <source>
        <dbReference type="EMBL" id="KAJ1109042.1"/>
    </source>
</evidence>
<organism evidence="2 3">
    <name type="scientific">Pleurodeles waltl</name>
    <name type="common">Iberian ribbed newt</name>
    <dbReference type="NCBI Taxonomy" id="8319"/>
    <lineage>
        <taxon>Eukaryota</taxon>
        <taxon>Metazoa</taxon>
        <taxon>Chordata</taxon>
        <taxon>Craniata</taxon>
        <taxon>Vertebrata</taxon>
        <taxon>Euteleostomi</taxon>
        <taxon>Amphibia</taxon>
        <taxon>Batrachia</taxon>
        <taxon>Caudata</taxon>
        <taxon>Salamandroidea</taxon>
        <taxon>Salamandridae</taxon>
        <taxon>Pleurodelinae</taxon>
        <taxon>Pleurodeles</taxon>
    </lineage>
</organism>